<keyword evidence="12" id="KW-1015">Disulfide bond</keyword>
<protein>
    <recommendedName>
        <fullName evidence="17">Protein kinase domain-containing protein</fullName>
    </recommendedName>
</protein>
<dbReference type="SMART" id="SM00181">
    <property type="entry name" value="EGF"/>
    <property type="match status" value="3"/>
</dbReference>
<evidence type="ECO:0000256" key="12">
    <source>
        <dbReference type="ARBA" id="ARBA00023157"/>
    </source>
</evidence>
<dbReference type="SUPFAM" id="SSF56112">
    <property type="entry name" value="Protein kinase-like (PK-like)"/>
    <property type="match status" value="1"/>
</dbReference>
<evidence type="ECO:0000259" key="17">
    <source>
        <dbReference type="PROSITE" id="PS50011"/>
    </source>
</evidence>
<keyword evidence="5 15" id="KW-0812">Transmembrane</keyword>
<dbReference type="PROSITE" id="PS01187">
    <property type="entry name" value="EGF_CA"/>
    <property type="match status" value="1"/>
</dbReference>
<proteinExistence type="predicted"/>
<keyword evidence="3" id="KW-0245">EGF-like domain</keyword>
<dbReference type="AlphaFoldDB" id="A0A6G1EXM6"/>
<dbReference type="GO" id="GO:0030247">
    <property type="term" value="F:polysaccharide binding"/>
    <property type="evidence" value="ECO:0007669"/>
    <property type="project" value="InterPro"/>
</dbReference>
<dbReference type="PANTHER" id="PTHR27005:SF389">
    <property type="entry name" value="OS01G0364400 PROTEIN"/>
    <property type="match status" value="1"/>
</dbReference>
<dbReference type="CDD" id="cd14066">
    <property type="entry name" value="STKc_IRAK"/>
    <property type="match status" value="1"/>
</dbReference>
<dbReference type="Pfam" id="PF13947">
    <property type="entry name" value="GUB_WAK_bind"/>
    <property type="match status" value="2"/>
</dbReference>
<dbReference type="GO" id="GO:0005524">
    <property type="term" value="F:ATP binding"/>
    <property type="evidence" value="ECO:0007669"/>
    <property type="project" value="UniProtKB-UniRule"/>
</dbReference>
<dbReference type="PROSITE" id="PS50011">
    <property type="entry name" value="PROTEIN_KINASE_DOM"/>
    <property type="match status" value="1"/>
</dbReference>
<dbReference type="InterPro" id="IPR000742">
    <property type="entry name" value="EGF"/>
</dbReference>
<dbReference type="SMART" id="SM00179">
    <property type="entry name" value="EGF_CA"/>
    <property type="match status" value="1"/>
</dbReference>
<keyword evidence="6 16" id="KW-0732">Signal</keyword>
<dbReference type="GO" id="GO:0007166">
    <property type="term" value="P:cell surface receptor signaling pathway"/>
    <property type="evidence" value="ECO:0007669"/>
    <property type="project" value="InterPro"/>
</dbReference>
<dbReference type="Gene3D" id="3.30.200.20">
    <property type="entry name" value="Phosphorylase Kinase, domain 1"/>
    <property type="match status" value="1"/>
</dbReference>
<keyword evidence="8" id="KW-0418">Kinase</keyword>
<sequence>MSAAAAILPTTMRLVVMCLATAAAIWGASGAPPSAGDLAHCRKTCGNVNISYPYGIGDCCFRPGAGGFELTCDDTIIPPKLLLGNTTEILHLYTDGFVNVSVIFNTATTPGALGTYNRSWEAPGRSLYIRPGDTKLVVIGCGIEVNLFQADSDDTLGYCFSTCHDIAVMQEEAVGMSCTGIGCCTISFHKTVSAFRFSIAQREEAQLPSLLANATIKAFLVDEYDYPPNQYNFSITDLLARNINSSTFGASSYLYTVITDSPNCRTARKDDKSYACGNYKCSDVPKEGYRCECSYGNPYILDGCIEEYKPSQNMQNCSRLCGNMAIPFPFGLQEECSANRKFLLNCTSKQAFIGGSSTQYQVTNISLDLGLLYVNFSQQEEAYSDLVEVRTDDSGWLAYLIDEFEDFDISEHYGIWKWVVTNLTCEKAKKSSGYACISANGECLNVTHVHAHHFGYRCKCSTGYEGNPYIHNGCTDIDECLIPNDCKGMCLNREGGYSCTRCPRGTSFDPAERKCTSTKQHNIILGISHFNRSLFINVSRLGKFYPSNLLVYVGVASGISCGFGVLLLTLSITMLFRRWKRGIQKKIRRSYFHKNKGLLLEQLISSDDSVAHKTKIFSLDELEKATNNFDSTRILGSGGHGTVYKGILSDQRVVAIKKSKIVEQSEIDQFVNEVAMLSQIIHRNVVKLFGCCLESEVPLLVYEFISNGTLYDLLHGDLQSKCQLTWWNRIRIALEAASALAYLHCAASVPIFHRDVKSANILLDDNFITKVSDFGASRSVSIDETHVVTIVQGTFGYLDPEYYHTGQLNEKSDVYSFGVILIELLTRKRPIFLNSIGEKQNLCHHFLQRQQNNTTTEIVDVQVLEEADQWEIDEIASLAEICLRLRGEERPTMKEVELRLQLLRNKVAKNNTEEVSRENETNPLLFYMANPNSMTQWNSNSASHSDATRCYTMEQELVVSWTNLPR</sequence>
<dbReference type="PROSITE" id="PS00107">
    <property type="entry name" value="PROTEIN_KINASE_ATP"/>
    <property type="match status" value="1"/>
</dbReference>
<evidence type="ECO:0000313" key="19">
    <source>
        <dbReference type="Proteomes" id="UP000479710"/>
    </source>
</evidence>
<organism evidence="18 19">
    <name type="scientific">Oryza meyeriana var. granulata</name>
    <dbReference type="NCBI Taxonomy" id="110450"/>
    <lineage>
        <taxon>Eukaryota</taxon>
        <taxon>Viridiplantae</taxon>
        <taxon>Streptophyta</taxon>
        <taxon>Embryophyta</taxon>
        <taxon>Tracheophyta</taxon>
        <taxon>Spermatophyta</taxon>
        <taxon>Magnoliopsida</taxon>
        <taxon>Liliopsida</taxon>
        <taxon>Poales</taxon>
        <taxon>Poaceae</taxon>
        <taxon>BOP clade</taxon>
        <taxon>Oryzoideae</taxon>
        <taxon>Oryzeae</taxon>
        <taxon>Oryzinae</taxon>
        <taxon>Oryza</taxon>
        <taxon>Oryza meyeriana</taxon>
    </lineage>
</organism>
<dbReference type="GO" id="GO:0004674">
    <property type="term" value="F:protein serine/threonine kinase activity"/>
    <property type="evidence" value="ECO:0007669"/>
    <property type="project" value="UniProtKB-KW"/>
</dbReference>
<evidence type="ECO:0000256" key="14">
    <source>
        <dbReference type="PROSITE-ProRule" id="PRU10141"/>
    </source>
</evidence>
<dbReference type="CDD" id="cd00054">
    <property type="entry name" value="EGF_CA"/>
    <property type="match status" value="1"/>
</dbReference>
<keyword evidence="7 14" id="KW-0547">Nucleotide-binding</keyword>
<keyword evidence="9 14" id="KW-0067">ATP-binding</keyword>
<dbReference type="Gene3D" id="2.10.25.10">
    <property type="entry name" value="Laminin"/>
    <property type="match status" value="2"/>
</dbReference>
<gene>
    <name evidence="18" type="ORF">E2562_021535</name>
</gene>
<feature type="signal peptide" evidence="16">
    <location>
        <begin position="1"/>
        <end position="30"/>
    </location>
</feature>
<evidence type="ECO:0000256" key="13">
    <source>
        <dbReference type="ARBA" id="ARBA00023180"/>
    </source>
</evidence>
<dbReference type="SUPFAM" id="SSF57184">
    <property type="entry name" value="Growth factor receptor domain"/>
    <property type="match status" value="1"/>
</dbReference>
<evidence type="ECO:0000256" key="6">
    <source>
        <dbReference type="ARBA" id="ARBA00022729"/>
    </source>
</evidence>
<dbReference type="SMART" id="SM00220">
    <property type="entry name" value="S_TKc"/>
    <property type="match status" value="1"/>
</dbReference>
<evidence type="ECO:0000256" key="11">
    <source>
        <dbReference type="ARBA" id="ARBA00023136"/>
    </source>
</evidence>
<dbReference type="InterPro" id="IPR009030">
    <property type="entry name" value="Growth_fac_rcpt_cys_sf"/>
</dbReference>
<feature type="binding site" evidence="14">
    <location>
        <position position="658"/>
    </location>
    <ligand>
        <name>ATP</name>
        <dbReference type="ChEBI" id="CHEBI:30616"/>
    </ligand>
</feature>
<evidence type="ECO:0000256" key="8">
    <source>
        <dbReference type="ARBA" id="ARBA00022777"/>
    </source>
</evidence>
<evidence type="ECO:0000313" key="18">
    <source>
        <dbReference type="EMBL" id="KAF0929428.1"/>
    </source>
</evidence>
<evidence type="ECO:0000256" key="4">
    <source>
        <dbReference type="ARBA" id="ARBA00022679"/>
    </source>
</evidence>
<dbReference type="FunFam" id="1.10.510.10:FF:000084">
    <property type="entry name" value="Wall-associated receptor kinase 2"/>
    <property type="match status" value="1"/>
</dbReference>
<dbReference type="InterPro" id="IPR011009">
    <property type="entry name" value="Kinase-like_dom_sf"/>
</dbReference>
<keyword evidence="2" id="KW-0723">Serine/threonine-protein kinase</keyword>
<evidence type="ECO:0000256" key="10">
    <source>
        <dbReference type="ARBA" id="ARBA00022989"/>
    </source>
</evidence>
<evidence type="ECO:0000256" key="7">
    <source>
        <dbReference type="ARBA" id="ARBA00022741"/>
    </source>
</evidence>
<evidence type="ECO:0000256" key="9">
    <source>
        <dbReference type="ARBA" id="ARBA00022840"/>
    </source>
</evidence>
<feature type="domain" description="Protein kinase" evidence="17">
    <location>
        <begin position="629"/>
        <end position="903"/>
    </location>
</feature>
<dbReference type="InterPro" id="IPR025287">
    <property type="entry name" value="WAK_GUB"/>
</dbReference>
<dbReference type="Gene3D" id="1.10.510.10">
    <property type="entry name" value="Transferase(Phosphotransferase) domain 1"/>
    <property type="match status" value="1"/>
</dbReference>
<keyword evidence="19" id="KW-1185">Reference proteome</keyword>
<dbReference type="GO" id="GO:0005509">
    <property type="term" value="F:calcium ion binding"/>
    <property type="evidence" value="ECO:0007669"/>
    <property type="project" value="InterPro"/>
</dbReference>
<dbReference type="FunFam" id="3.30.200.20:FF:000043">
    <property type="entry name" value="Wall-associated receptor kinase 2"/>
    <property type="match status" value="1"/>
</dbReference>
<dbReference type="FunFam" id="2.10.25.10:FF:000583">
    <property type="entry name" value="Os02g0633066 protein"/>
    <property type="match status" value="1"/>
</dbReference>
<name>A0A6G1EXM6_9ORYZ</name>
<evidence type="ECO:0000256" key="5">
    <source>
        <dbReference type="ARBA" id="ARBA00022692"/>
    </source>
</evidence>
<dbReference type="EMBL" id="SPHZ02000002">
    <property type="protein sequence ID" value="KAF0929428.1"/>
    <property type="molecule type" value="Genomic_DNA"/>
</dbReference>
<dbReference type="InterPro" id="IPR000719">
    <property type="entry name" value="Prot_kinase_dom"/>
</dbReference>
<feature type="transmembrane region" description="Helical" evidence="15">
    <location>
        <begin position="549"/>
        <end position="576"/>
    </location>
</feature>
<evidence type="ECO:0000256" key="3">
    <source>
        <dbReference type="ARBA" id="ARBA00022536"/>
    </source>
</evidence>
<dbReference type="InterPro" id="IPR001881">
    <property type="entry name" value="EGF-like_Ca-bd_dom"/>
</dbReference>
<keyword evidence="13" id="KW-0325">Glycoprotein</keyword>
<comment type="caution">
    <text evidence="18">The sequence shown here is derived from an EMBL/GenBank/DDBJ whole genome shotgun (WGS) entry which is preliminary data.</text>
</comment>
<evidence type="ECO:0000256" key="15">
    <source>
        <dbReference type="SAM" id="Phobius"/>
    </source>
</evidence>
<dbReference type="Proteomes" id="UP000479710">
    <property type="component" value="Unassembled WGS sequence"/>
</dbReference>
<dbReference type="InterPro" id="IPR045274">
    <property type="entry name" value="WAK-like"/>
</dbReference>
<dbReference type="PROSITE" id="PS00108">
    <property type="entry name" value="PROTEIN_KINASE_ST"/>
    <property type="match status" value="1"/>
</dbReference>
<keyword evidence="11 15" id="KW-0472">Membrane</keyword>
<keyword evidence="4" id="KW-0808">Transferase</keyword>
<evidence type="ECO:0000256" key="16">
    <source>
        <dbReference type="SAM" id="SignalP"/>
    </source>
</evidence>
<accession>A0A6G1EXM6</accession>
<keyword evidence="10 15" id="KW-1133">Transmembrane helix</keyword>
<dbReference type="GO" id="GO:0005886">
    <property type="term" value="C:plasma membrane"/>
    <property type="evidence" value="ECO:0007669"/>
    <property type="project" value="TreeGrafter"/>
</dbReference>
<evidence type="ECO:0000256" key="1">
    <source>
        <dbReference type="ARBA" id="ARBA00004479"/>
    </source>
</evidence>
<dbReference type="InterPro" id="IPR017441">
    <property type="entry name" value="Protein_kinase_ATP_BS"/>
</dbReference>
<dbReference type="InterPro" id="IPR018097">
    <property type="entry name" value="EGF_Ca-bd_CS"/>
</dbReference>
<evidence type="ECO:0000256" key="2">
    <source>
        <dbReference type="ARBA" id="ARBA00022527"/>
    </source>
</evidence>
<dbReference type="Pfam" id="PF00069">
    <property type="entry name" value="Pkinase"/>
    <property type="match status" value="1"/>
</dbReference>
<dbReference type="OrthoDB" id="645278at2759"/>
<dbReference type="PANTHER" id="PTHR27005">
    <property type="entry name" value="WALL-ASSOCIATED RECEPTOR KINASE-LIKE 21"/>
    <property type="match status" value="1"/>
</dbReference>
<comment type="subcellular location">
    <subcellularLocation>
        <location evidence="1">Membrane</location>
        <topology evidence="1">Single-pass type I membrane protein</topology>
    </subcellularLocation>
</comment>
<dbReference type="InterPro" id="IPR008271">
    <property type="entry name" value="Ser/Thr_kinase_AS"/>
</dbReference>
<reference evidence="18 19" key="1">
    <citation type="submission" date="2019-11" db="EMBL/GenBank/DDBJ databases">
        <title>Whole genome sequence of Oryza granulata.</title>
        <authorList>
            <person name="Li W."/>
        </authorList>
    </citation>
    <scope>NUCLEOTIDE SEQUENCE [LARGE SCALE GENOMIC DNA]</scope>
    <source>
        <strain evidence="19">cv. Menghai</strain>
        <tissue evidence="18">Leaf</tissue>
    </source>
</reference>
<feature type="chain" id="PRO_5026144454" description="Protein kinase domain-containing protein" evidence="16">
    <location>
        <begin position="31"/>
        <end position="966"/>
    </location>
</feature>